<accession>B5Y7W6</accession>
<evidence type="ECO:0000256" key="3">
    <source>
        <dbReference type="ARBA" id="ARBA00022741"/>
    </source>
</evidence>
<dbReference type="RefSeq" id="WP_012544557.1">
    <property type="nucleotide sequence ID" value="NC_011295.1"/>
</dbReference>
<dbReference type="eggNOG" id="COG0552">
    <property type="taxonomic scope" value="Bacteria"/>
</dbReference>
<dbReference type="Proteomes" id="UP000001732">
    <property type="component" value="Chromosome"/>
</dbReference>
<name>B5Y7W6_COPPD</name>
<reference evidence="9 10" key="2">
    <citation type="journal article" date="2014" name="Genome Announc.">
        <title>Complete Genome Sequence of Coprothermobacter proteolyticus DSM 5265.</title>
        <authorList>
            <person name="Alexiev A."/>
            <person name="Coil D.A."/>
            <person name="Badger J.H."/>
            <person name="Enticknap J."/>
            <person name="Ward N."/>
            <person name="Robb F.T."/>
            <person name="Eisen J.A."/>
        </authorList>
    </citation>
    <scope>NUCLEOTIDE SEQUENCE [LARGE SCALE GENOMIC DNA]</scope>
    <source>
        <strain evidence="10">ATCC 35245 / DSM 5265 / OCM 4 / BT</strain>
    </source>
</reference>
<reference evidence="10" key="1">
    <citation type="submission" date="2008-08" db="EMBL/GenBank/DDBJ databases">
        <title>The complete genome sequence of Coprothermobacter proteolyticus strain ATCC 5245 / DSM 5265 / BT.</title>
        <authorList>
            <person name="Dodson R.J."/>
            <person name="Durkin A.S."/>
            <person name="Wu M."/>
            <person name="Eisen J."/>
            <person name="Sutton G."/>
        </authorList>
    </citation>
    <scope>NUCLEOTIDE SEQUENCE [LARGE SCALE GENOMIC DNA]</scope>
    <source>
        <strain evidence="10">ATCC 35245 / DSM 5265 / OCM 4 / BT</strain>
    </source>
</reference>
<keyword evidence="4" id="KW-0342">GTP-binding</keyword>
<dbReference type="STRING" id="309798.COPRO5265_0504"/>
<dbReference type="PANTHER" id="PTHR43134">
    <property type="entry name" value="SIGNAL RECOGNITION PARTICLE RECEPTOR SUBUNIT ALPHA"/>
    <property type="match status" value="1"/>
</dbReference>
<keyword evidence="9" id="KW-0132">Cell division</keyword>
<dbReference type="EMBL" id="CP001145">
    <property type="protein sequence ID" value="ACI17906.1"/>
    <property type="molecule type" value="Genomic_DNA"/>
</dbReference>
<dbReference type="InterPro" id="IPR027417">
    <property type="entry name" value="P-loop_NTPase"/>
</dbReference>
<keyword evidence="5" id="KW-0472">Membrane</keyword>
<keyword evidence="10" id="KW-1185">Reference proteome</keyword>
<gene>
    <name evidence="9" type="ordered locus">COPRO5265_0504</name>
</gene>
<dbReference type="AlphaFoldDB" id="B5Y7W6"/>
<dbReference type="GO" id="GO:0005047">
    <property type="term" value="F:signal recognition particle binding"/>
    <property type="evidence" value="ECO:0007669"/>
    <property type="project" value="TreeGrafter"/>
</dbReference>
<dbReference type="OrthoDB" id="9804720at2"/>
<dbReference type="HOGENOM" id="CLU_009301_3_4_9"/>
<evidence type="ECO:0000313" key="9">
    <source>
        <dbReference type="EMBL" id="ACI17906.1"/>
    </source>
</evidence>
<sequence length="289" mass="31467">MGLLDGFKAFFHQTVLKMQGKALTPEQEEELLSKLIMADFSLKKAQALLEQIKEKGNNVDVIREVLLSEAPPFEPLRDTSVPSVFFIIGVNGVGKTTTVAKLAHMYAKQGKNVVVVGADTFRAAAQDQLSTLVNRMPVTYVGGERGSDSGSILYKALLENPQASVFLVDTAGRIHTSRALIDELSKLIKVGKKFSEEFPQEVLLVLDGTQGIQGYRQAMSFVQGTPITGLVLTKMDSTAKGGMIFSIWDELKIPVKLVCFGQQLDDIDFYSPQRVVDAILGNNGGGNND</sequence>
<dbReference type="SMART" id="SM00962">
    <property type="entry name" value="SRP54"/>
    <property type="match status" value="1"/>
</dbReference>
<evidence type="ECO:0000259" key="8">
    <source>
        <dbReference type="SMART" id="SM00962"/>
    </source>
</evidence>
<keyword evidence="9" id="KW-0131">Cell cycle</keyword>
<dbReference type="InterPro" id="IPR003593">
    <property type="entry name" value="AAA+_ATPase"/>
</dbReference>
<dbReference type="GO" id="GO:0051301">
    <property type="term" value="P:cell division"/>
    <property type="evidence" value="ECO:0007669"/>
    <property type="project" value="UniProtKB-KW"/>
</dbReference>
<proteinExistence type="inferred from homology"/>
<dbReference type="PANTHER" id="PTHR43134:SF1">
    <property type="entry name" value="SIGNAL RECOGNITION PARTICLE RECEPTOR SUBUNIT ALPHA"/>
    <property type="match status" value="1"/>
</dbReference>
<dbReference type="InterPro" id="IPR042101">
    <property type="entry name" value="SRP54_N_sf"/>
</dbReference>
<keyword evidence="6" id="KW-0675">Receptor</keyword>
<dbReference type="SUPFAM" id="SSF52540">
    <property type="entry name" value="P-loop containing nucleoside triphosphate hydrolases"/>
    <property type="match status" value="1"/>
</dbReference>
<evidence type="ECO:0000256" key="4">
    <source>
        <dbReference type="ARBA" id="ARBA00023134"/>
    </source>
</evidence>
<comment type="similarity">
    <text evidence="2">Belongs to the GTP-binding SRP family.</text>
</comment>
<evidence type="ECO:0000256" key="1">
    <source>
        <dbReference type="ARBA" id="ARBA00004413"/>
    </source>
</evidence>
<dbReference type="Pfam" id="PF00448">
    <property type="entry name" value="SRP54"/>
    <property type="match status" value="1"/>
</dbReference>
<evidence type="ECO:0000256" key="5">
    <source>
        <dbReference type="ARBA" id="ARBA00023136"/>
    </source>
</evidence>
<evidence type="ECO:0000313" key="10">
    <source>
        <dbReference type="Proteomes" id="UP000001732"/>
    </source>
</evidence>
<dbReference type="GO" id="GO:0005886">
    <property type="term" value="C:plasma membrane"/>
    <property type="evidence" value="ECO:0007669"/>
    <property type="project" value="UniProtKB-SubCell"/>
</dbReference>
<dbReference type="KEGG" id="cpo:COPRO5265_0504"/>
<dbReference type="InterPro" id="IPR000897">
    <property type="entry name" value="SRP54_GTPase_dom"/>
</dbReference>
<comment type="subcellular location">
    <subcellularLocation>
        <location evidence="1">Cell membrane</location>
        <topology evidence="1">Peripheral membrane protein</topology>
        <orientation evidence="1">Cytoplasmic side</orientation>
    </subcellularLocation>
</comment>
<dbReference type="GO" id="GO:0006614">
    <property type="term" value="P:SRP-dependent cotranslational protein targeting to membrane"/>
    <property type="evidence" value="ECO:0007669"/>
    <property type="project" value="InterPro"/>
</dbReference>
<dbReference type="Gene3D" id="3.40.50.300">
    <property type="entry name" value="P-loop containing nucleotide triphosphate hydrolases"/>
    <property type="match status" value="1"/>
</dbReference>
<keyword evidence="3" id="KW-0547">Nucleotide-binding</keyword>
<dbReference type="GO" id="GO:0005525">
    <property type="term" value="F:GTP binding"/>
    <property type="evidence" value="ECO:0007669"/>
    <property type="project" value="UniProtKB-KW"/>
</dbReference>
<feature type="domain" description="SRP54-type proteins GTP-binding" evidence="8">
    <location>
        <begin position="82"/>
        <end position="281"/>
    </location>
</feature>
<dbReference type="SMART" id="SM00382">
    <property type="entry name" value="AAA"/>
    <property type="match status" value="1"/>
</dbReference>
<protein>
    <submittedName>
        <fullName evidence="9">Cell division protein FtsY</fullName>
    </submittedName>
</protein>
<dbReference type="Gene3D" id="1.20.120.140">
    <property type="entry name" value="Signal recognition particle SRP54, nucleotide-binding domain"/>
    <property type="match status" value="1"/>
</dbReference>
<evidence type="ECO:0000256" key="6">
    <source>
        <dbReference type="ARBA" id="ARBA00023170"/>
    </source>
</evidence>
<organism evidence="9 10">
    <name type="scientific">Coprothermobacter proteolyticus (strain ATCC 35245 / DSM 5265 / OCM 4 / BT)</name>
    <dbReference type="NCBI Taxonomy" id="309798"/>
    <lineage>
        <taxon>Bacteria</taxon>
        <taxon>Pseudomonadati</taxon>
        <taxon>Coprothermobacterota</taxon>
        <taxon>Coprothermobacteria</taxon>
        <taxon>Coprothermobacterales</taxon>
        <taxon>Coprothermobacteraceae</taxon>
        <taxon>Coprothermobacter</taxon>
    </lineage>
</organism>
<dbReference type="GO" id="GO:0003924">
    <property type="term" value="F:GTPase activity"/>
    <property type="evidence" value="ECO:0007669"/>
    <property type="project" value="TreeGrafter"/>
</dbReference>
<feature type="domain" description="AAA+ ATPase" evidence="7">
    <location>
        <begin position="81"/>
        <end position="259"/>
    </location>
</feature>
<evidence type="ECO:0000256" key="2">
    <source>
        <dbReference type="ARBA" id="ARBA00008531"/>
    </source>
</evidence>
<evidence type="ECO:0000259" key="7">
    <source>
        <dbReference type="SMART" id="SM00382"/>
    </source>
</evidence>